<dbReference type="AlphaFoldDB" id="A0A6P5IZP8"/>
<reference evidence="3" key="1">
    <citation type="submission" date="2025-08" db="UniProtKB">
        <authorList>
            <consortium name="RefSeq"/>
        </authorList>
    </citation>
    <scope>IDENTIFICATION</scope>
    <source>
        <tissue evidence="3">Spleen</tissue>
    </source>
</reference>
<organism evidence="2 3">
    <name type="scientific">Phascolarctos cinereus</name>
    <name type="common">Koala</name>
    <dbReference type="NCBI Taxonomy" id="38626"/>
    <lineage>
        <taxon>Eukaryota</taxon>
        <taxon>Metazoa</taxon>
        <taxon>Chordata</taxon>
        <taxon>Craniata</taxon>
        <taxon>Vertebrata</taxon>
        <taxon>Euteleostomi</taxon>
        <taxon>Mammalia</taxon>
        <taxon>Metatheria</taxon>
        <taxon>Diprotodontia</taxon>
        <taxon>Phascolarctidae</taxon>
        <taxon>Phascolarctos</taxon>
    </lineage>
</organism>
<feature type="region of interest" description="Disordered" evidence="1">
    <location>
        <begin position="190"/>
        <end position="217"/>
    </location>
</feature>
<sequence>MPSVSPCAGNPKTNPELVLPWTLAGWPGQRRNAHWVPAGEAGGAAFAEEGRKQEGGPWEGRGWETRLHRGLSACILGRRQHGADLAFRKVTVAAVRGGIGRGSTRREAGRGTAAAQNPGAGGDPTRNGVDSAPGRTGRRGRRDRRTTLRLCLAILGANDGQRGRLMAQLGDLRGTTDGHAQPLPRSLALSDAGFEPRSPRLGVEPSAGQAVSQSGMR</sequence>
<protein>
    <submittedName>
        <fullName evidence="3">Uncharacterized protein LOC110195570</fullName>
    </submittedName>
</protein>
<dbReference type="RefSeq" id="XP_020824059.1">
    <property type="nucleotide sequence ID" value="XM_020968400.1"/>
</dbReference>
<dbReference type="KEGG" id="pcw:110195570"/>
<keyword evidence="2" id="KW-1185">Reference proteome</keyword>
<accession>A0A6P5IZP8</accession>
<name>A0A6P5IZP8_PHACI</name>
<dbReference type="GeneID" id="110195570"/>
<dbReference type="Proteomes" id="UP000515140">
    <property type="component" value="Unplaced"/>
</dbReference>
<feature type="region of interest" description="Disordered" evidence="1">
    <location>
        <begin position="101"/>
        <end position="143"/>
    </location>
</feature>
<evidence type="ECO:0000313" key="3">
    <source>
        <dbReference type="RefSeq" id="XP_020824059.1"/>
    </source>
</evidence>
<evidence type="ECO:0000256" key="1">
    <source>
        <dbReference type="SAM" id="MobiDB-lite"/>
    </source>
</evidence>
<proteinExistence type="predicted"/>
<evidence type="ECO:0000313" key="2">
    <source>
        <dbReference type="Proteomes" id="UP000515140"/>
    </source>
</evidence>
<gene>
    <name evidence="3" type="primary">LOC110195570</name>
</gene>
<dbReference type="InParanoid" id="A0A6P5IZP8"/>